<evidence type="ECO:0000313" key="6">
    <source>
        <dbReference type="EMBL" id="VDI02301.1"/>
    </source>
</evidence>
<evidence type="ECO:0000256" key="2">
    <source>
        <dbReference type="ARBA" id="ARBA00023043"/>
    </source>
</evidence>
<feature type="repeat" description="ANK" evidence="3">
    <location>
        <begin position="1076"/>
        <end position="1108"/>
    </location>
</feature>
<feature type="repeat" description="ANK" evidence="3">
    <location>
        <begin position="1142"/>
        <end position="1174"/>
    </location>
</feature>
<feature type="repeat" description="ANK" evidence="3">
    <location>
        <begin position="1109"/>
        <end position="1141"/>
    </location>
</feature>
<dbReference type="PANTHER" id="PTHR24198">
    <property type="entry name" value="ANKYRIN REPEAT AND PROTEIN KINASE DOMAIN-CONTAINING PROTEIN"/>
    <property type="match status" value="1"/>
</dbReference>
<feature type="repeat" description="ANK" evidence="3">
    <location>
        <begin position="640"/>
        <end position="668"/>
    </location>
</feature>
<dbReference type="Pfam" id="PF13637">
    <property type="entry name" value="Ank_4"/>
    <property type="match status" value="1"/>
</dbReference>
<evidence type="ECO:0000256" key="1">
    <source>
        <dbReference type="ARBA" id="ARBA00022737"/>
    </source>
</evidence>
<feature type="repeat" description="ANK" evidence="3">
    <location>
        <begin position="755"/>
        <end position="787"/>
    </location>
</feature>
<dbReference type="PROSITE" id="PS50088">
    <property type="entry name" value="ANK_REPEAT"/>
    <property type="match status" value="10"/>
</dbReference>
<dbReference type="Pfam" id="PF18738">
    <property type="entry name" value="HEPN_DZIP3"/>
    <property type="match status" value="1"/>
</dbReference>
<dbReference type="Pfam" id="PF00023">
    <property type="entry name" value="Ank"/>
    <property type="match status" value="1"/>
</dbReference>
<keyword evidence="1" id="KW-0677">Repeat</keyword>
<dbReference type="Gene3D" id="1.25.40.20">
    <property type="entry name" value="Ankyrin repeat-containing domain"/>
    <property type="match status" value="3"/>
</dbReference>
<keyword evidence="2 3" id="KW-0040">ANK repeat</keyword>
<organism evidence="6 7">
    <name type="scientific">Mytilus galloprovincialis</name>
    <name type="common">Mediterranean mussel</name>
    <dbReference type="NCBI Taxonomy" id="29158"/>
    <lineage>
        <taxon>Eukaryota</taxon>
        <taxon>Metazoa</taxon>
        <taxon>Spiralia</taxon>
        <taxon>Lophotrochozoa</taxon>
        <taxon>Mollusca</taxon>
        <taxon>Bivalvia</taxon>
        <taxon>Autobranchia</taxon>
        <taxon>Pteriomorphia</taxon>
        <taxon>Mytilida</taxon>
        <taxon>Mytiloidea</taxon>
        <taxon>Mytilidae</taxon>
        <taxon>Mytilinae</taxon>
        <taxon>Mytilus</taxon>
    </lineage>
</organism>
<feature type="repeat" description="ANK" evidence="3">
    <location>
        <begin position="944"/>
        <end position="976"/>
    </location>
</feature>
<dbReference type="AlphaFoldDB" id="A0A8B6C9G6"/>
<feature type="repeat" description="ANK" evidence="3">
    <location>
        <begin position="1175"/>
        <end position="1207"/>
    </location>
</feature>
<dbReference type="SMART" id="SM00248">
    <property type="entry name" value="ANK"/>
    <property type="match status" value="14"/>
</dbReference>
<dbReference type="PROSITE" id="PS50297">
    <property type="entry name" value="ANK_REP_REGION"/>
    <property type="match status" value="9"/>
</dbReference>
<name>A0A8B6C9G6_MYTGA</name>
<dbReference type="InterPro" id="IPR041249">
    <property type="entry name" value="HEPN_DZIP3"/>
</dbReference>
<dbReference type="InterPro" id="IPR049050">
    <property type="entry name" value="nSTAND3"/>
</dbReference>
<dbReference type="SUPFAM" id="SSF52540">
    <property type="entry name" value="P-loop containing nucleoside triphosphate hydrolases"/>
    <property type="match status" value="2"/>
</dbReference>
<sequence length="1232" mass="141238">MAGVSSKSGEQALDISSEEENYLRIAHLLIRVAPSAVRVRFDQEFHPGGLKIVLNQARYSTLETLNKRRVINKDQWDLLFPTSGTPSSETFDLTLMICLIRNLTNIQIEDALPFTGNDVVGADLTTIKYYRNKIMHSSDGILKDVMFNKWWDETSKAIIQLGGISFIETCSLAKVRRLDRNDREILNEIKNMIGTFDPVPKGVRDICDRRILEWKKENVAQTRAITRLTKLVKLHNFALAVGPSGCGKSTAIHSIALLLAQTKEYNIVIVDNLEEIKYFYDPDRKNIFVMENVFGDATFDENKAIKWLDMWNDIKAMLDSKRVILLASCKTHIFQHRIVKTIEFLSEASCDFLASHYCLTNKERLNIAKLFLTKDEIRLLYSSNTFLEFNFFPLLCQHYSRLESGRVVEFFTDPTKAVCEDLSRLERFDQTALATLFLFIVCNNNIAESLFTMKIKIKPILENIADHFDLKSNFSIQVVKNEMEKLNNSYIRKLNTQYSIHEKIFEIYVYFFGRQMIDLTIDFAHRDIIRDRFVIKGLSGDFLKNEIVVELPLEKETKYFDRLKKDIDEGFIKHVFSNRNLKDSSFRSEFITQIIGNINIDSLSGKMLFSLMMTMMDQHFYDIVAVILTKEIQFDQLYWDGETPLFKAAKAGCSEVVQALLKQNTDPNYHACLNSLNSFEKAYPNLTVNSIFRNIDTSRENYLPDVDLMFFPNKDLFEFRSEPYNKIKSSFDIVQSFLDDMYCNTQSQINRIEPYRISPLHIAAQRGNTDIVNLLLIHNALPDYDNDCPKIASPLLTASSKGYTDIVHLLLKKSFHSDVTELRKTKPYLIEISRFNLGSCLFVAVEKGYHTVVKLLLKYKTDFFKCHDLSLKQMPYSKFEKHLVNMAIFDGKTKIVKLLLEHNYYPNIRYHLESPLCRAASLGKVKIVKLLLDHKSNPNKCDDMGQSPLYKASWGGHTEIVKLLLEHNSDLHFTDRHRTSILHVAAYKGQIEIVKLLLQHKIDINLCNVDHKSPLFIATEYGQNETVALLLMNKCNPNICDDRSISPLLIATTKGNSELVKLLLEYKSDPNICDDSSASPLLMATMKGNSDLVKLLLEYKSDPNICDDSSTSPLFMATTKGNSELVKLLLEYRSDPNICDDSSTSPLLMATMKGNSDLVKLLLEYKSDPNICNKNKESPLSAAAERGHSIIVKLLLDNNCDINIRNRENKLPLIVAFEKCHTEIVQLLLNHE</sequence>
<comment type="caution">
    <text evidence="6">The sequence shown here is derived from an EMBL/GenBank/DDBJ whole genome shotgun (WGS) entry which is preliminary data.</text>
</comment>
<dbReference type="OrthoDB" id="10348872at2759"/>
<dbReference type="Pfam" id="PF12796">
    <property type="entry name" value="Ank_2"/>
    <property type="match status" value="4"/>
</dbReference>
<dbReference type="PANTHER" id="PTHR24198:SF165">
    <property type="entry name" value="ANKYRIN REPEAT-CONTAINING PROTEIN-RELATED"/>
    <property type="match status" value="1"/>
</dbReference>
<dbReference type="InterPro" id="IPR027417">
    <property type="entry name" value="P-loop_NTPase"/>
</dbReference>
<reference evidence="6" key="1">
    <citation type="submission" date="2018-11" db="EMBL/GenBank/DDBJ databases">
        <authorList>
            <person name="Alioto T."/>
            <person name="Alioto T."/>
        </authorList>
    </citation>
    <scope>NUCLEOTIDE SEQUENCE</scope>
</reference>
<feature type="repeat" description="ANK" evidence="3">
    <location>
        <begin position="977"/>
        <end position="1009"/>
    </location>
</feature>
<feature type="repeat" description="ANK" evidence="3">
    <location>
        <begin position="911"/>
        <end position="943"/>
    </location>
</feature>
<proteinExistence type="predicted"/>
<accession>A0A8B6C9G6</accession>
<evidence type="ECO:0000313" key="7">
    <source>
        <dbReference type="Proteomes" id="UP000596742"/>
    </source>
</evidence>
<feature type="domain" description="DZIP3-like HEPN" evidence="4">
    <location>
        <begin position="48"/>
        <end position="179"/>
    </location>
</feature>
<dbReference type="Gene3D" id="3.40.50.300">
    <property type="entry name" value="P-loop containing nucleotide triphosphate hydrolases"/>
    <property type="match status" value="1"/>
</dbReference>
<evidence type="ECO:0000256" key="3">
    <source>
        <dbReference type="PROSITE-ProRule" id="PRU00023"/>
    </source>
</evidence>
<keyword evidence="7" id="KW-1185">Reference proteome</keyword>
<gene>
    <name evidence="6" type="ORF">MGAL_10B044280</name>
</gene>
<dbReference type="SUPFAM" id="SSF48403">
    <property type="entry name" value="Ankyrin repeat"/>
    <property type="match status" value="2"/>
</dbReference>
<evidence type="ECO:0008006" key="8">
    <source>
        <dbReference type="Google" id="ProtNLM"/>
    </source>
</evidence>
<evidence type="ECO:0000259" key="4">
    <source>
        <dbReference type="Pfam" id="PF18738"/>
    </source>
</evidence>
<feature type="domain" description="Novel STAND NTPase 3" evidence="5">
    <location>
        <begin position="221"/>
        <end position="367"/>
    </location>
</feature>
<dbReference type="Proteomes" id="UP000596742">
    <property type="component" value="Unassembled WGS sequence"/>
</dbReference>
<evidence type="ECO:0000259" key="5">
    <source>
        <dbReference type="Pfam" id="PF20720"/>
    </source>
</evidence>
<dbReference type="EMBL" id="UYJE01001449">
    <property type="protein sequence ID" value="VDI02301.1"/>
    <property type="molecule type" value="Genomic_DNA"/>
</dbReference>
<dbReference type="InterPro" id="IPR036770">
    <property type="entry name" value="Ankyrin_rpt-contain_sf"/>
</dbReference>
<feature type="repeat" description="ANK" evidence="3">
    <location>
        <begin position="1043"/>
        <end position="1075"/>
    </location>
</feature>
<protein>
    <recommendedName>
        <fullName evidence="8">DZIP3-like HEPN domain-containing protein</fullName>
    </recommendedName>
</protein>
<dbReference type="Pfam" id="PF20720">
    <property type="entry name" value="nSTAND3"/>
    <property type="match status" value="1"/>
</dbReference>
<dbReference type="InterPro" id="IPR002110">
    <property type="entry name" value="Ankyrin_rpt"/>
</dbReference>